<sequence length="136" mass="15293">MTGKTNLFVYGTLRRGFNHPMGQFLEEKANFLSTGYIFGLLFDLGPYPVAVCSDKHDQQIVGDIYVFTENSNLLSILDDYEGVGELLETGVTFERKQMLVRLPDGSQLDAWAYLHAGYIDHLIPIDTGDYLAYKSS</sequence>
<dbReference type="InterPro" id="IPR009288">
    <property type="entry name" value="AIG2-like_dom"/>
</dbReference>
<dbReference type="SUPFAM" id="SSF110857">
    <property type="entry name" value="Gamma-glutamyl cyclotransferase-like"/>
    <property type="match status" value="1"/>
</dbReference>
<dbReference type="InterPro" id="IPR013024">
    <property type="entry name" value="GGCT-like"/>
</dbReference>
<dbReference type="EMBL" id="JAANYN010000017">
    <property type="protein sequence ID" value="NHE59804.1"/>
    <property type="molecule type" value="Genomic_DNA"/>
</dbReference>
<accession>A0ABX0HD35</accession>
<keyword evidence="3" id="KW-1185">Reference proteome</keyword>
<organism evidence="2 3">
    <name type="scientific">Cyclobacterium plantarum</name>
    <dbReference type="NCBI Taxonomy" id="2716263"/>
    <lineage>
        <taxon>Bacteria</taxon>
        <taxon>Pseudomonadati</taxon>
        <taxon>Bacteroidota</taxon>
        <taxon>Cytophagia</taxon>
        <taxon>Cytophagales</taxon>
        <taxon>Cyclobacteriaceae</taxon>
        <taxon>Cyclobacterium</taxon>
    </lineage>
</organism>
<protein>
    <submittedName>
        <fullName evidence="2">Gamma-glutamylcyclotransferase</fullName>
    </submittedName>
</protein>
<gene>
    <name evidence="2" type="ORF">G9Q97_23615</name>
</gene>
<dbReference type="RefSeq" id="WP_166151560.1">
    <property type="nucleotide sequence ID" value="NZ_JAANYN010000017.1"/>
</dbReference>
<evidence type="ECO:0000259" key="1">
    <source>
        <dbReference type="Pfam" id="PF06094"/>
    </source>
</evidence>
<evidence type="ECO:0000313" key="2">
    <source>
        <dbReference type="EMBL" id="NHE59804.1"/>
    </source>
</evidence>
<comment type="caution">
    <text evidence="2">The sequence shown here is derived from an EMBL/GenBank/DDBJ whole genome shotgun (WGS) entry which is preliminary data.</text>
</comment>
<name>A0ABX0HD35_9BACT</name>
<dbReference type="InterPro" id="IPR036568">
    <property type="entry name" value="GGCT-like_sf"/>
</dbReference>
<dbReference type="Proteomes" id="UP000649799">
    <property type="component" value="Unassembled WGS sequence"/>
</dbReference>
<dbReference type="Pfam" id="PF06094">
    <property type="entry name" value="GGACT"/>
    <property type="match status" value="1"/>
</dbReference>
<evidence type="ECO:0000313" key="3">
    <source>
        <dbReference type="Proteomes" id="UP000649799"/>
    </source>
</evidence>
<reference evidence="2 3" key="1">
    <citation type="submission" date="2020-03" db="EMBL/GenBank/DDBJ databases">
        <title>Cyclobacterium plantarum sp. nov., a marine bacterium isolated from a coastal-marine wetland.</title>
        <authorList>
            <person name="Sanchez-Porro C."/>
            <person name="Ventosa A."/>
            <person name="Amoozegar M."/>
        </authorList>
    </citation>
    <scope>NUCLEOTIDE SEQUENCE [LARGE SCALE GENOMIC DNA]</scope>
    <source>
        <strain evidence="2 3">GBPx2</strain>
    </source>
</reference>
<proteinExistence type="predicted"/>
<feature type="domain" description="Gamma-glutamylcyclotransferase AIG2-like" evidence="1">
    <location>
        <begin position="7"/>
        <end position="131"/>
    </location>
</feature>
<dbReference type="CDD" id="cd06661">
    <property type="entry name" value="GGCT_like"/>
    <property type="match status" value="1"/>
</dbReference>
<dbReference type="Gene3D" id="3.10.490.10">
    <property type="entry name" value="Gamma-glutamyl cyclotransferase-like"/>
    <property type="match status" value="1"/>
</dbReference>